<evidence type="ECO:0000313" key="3">
    <source>
        <dbReference type="Proteomes" id="UP001500831"/>
    </source>
</evidence>
<organism evidence="2 3">
    <name type="scientific">Streptosporangium fragile</name>
    <dbReference type="NCBI Taxonomy" id="46186"/>
    <lineage>
        <taxon>Bacteria</taxon>
        <taxon>Bacillati</taxon>
        <taxon>Actinomycetota</taxon>
        <taxon>Actinomycetes</taxon>
        <taxon>Streptosporangiales</taxon>
        <taxon>Streptosporangiaceae</taxon>
        <taxon>Streptosporangium</taxon>
    </lineage>
</organism>
<sequence>MKKVAFAALTVAAVAALNIPAPASAATIKVEYVYSGTVQESGDEFSCPAGQVMTGRSHYGDENADTTYQCSWIFINDVQVEVFSGDWFGYAKESRSNFSAPLDQVIVGRRHHGDENGATEYKTAALYWQERQVRITDRTWTEPYTESSHTTQAGVNQVMTGRNHSGDENGKTQYQYGTVTFAG</sequence>
<reference evidence="2 3" key="1">
    <citation type="journal article" date="2019" name="Int. J. Syst. Evol. Microbiol.">
        <title>The Global Catalogue of Microorganisms (GCM) 10K type strain sequencing project: providing services to taxonomists for standard genome sequencing and annotation.</title>
        <authorList>
            <consortium name="The Broad Institute Genomics Platform"/>
            <consortium name="The Broad Institute Genome Sequencing Center for Infectious Disease"/>
            <person name="Wu L."/>
            <person name="Ma J."/>
        </authorList>
    </citation>
    <scope>NUCLEOTIDE SEQUENCE [LARGE SCALE GENOMIC DNA]</scope>
    <source>
        <strain evidence="2 3">JCM 6242</strain>
    </source>
</reference>
<dbReference type="Proteomes" id="UP001500831">
    <property type="component" value="Unassembled WGS sequence"/>
</dbReference>
<gene>
    <name evidence="2" type="ORF">GCM10010517_68750</name>
</gene>
<comment type="caution">
    <text evidence="2">The sequence shown here is derived from an EMBL/GenBank/DDBJ whole genome shotgun (WGS) entry which is preliminary data.</text>
</comment>
<proteinExistence type="predicted"/>
<evidence type="ECO:0000313" key="2">
    <source>
        <dbReference type="EMBL" id="GAA2902806.1"/>
    </source>
</evidence>
<evidence type="ECO:0000256" key="1">
    <source>
        <dbReference type="SAM" id="SignalP"/>
    </source>
</evidence>
<keyword evidence="3" id="KW-1185">Reference proteome</keyword>
<protein>
    <submittedName>
        <fullName evidence="2">Uncharacterized protein</fullName>
    </submittedName>
</protein>
<accession>A0ABN3W805</accession>
<dbReference type="RefSeq" id="WP_344980276.1">
    <property type="nucleotide sequence ID" value="NZ_BAAAVI010000074.1"/>
</dbReference>
<name>A0ABN3W805_9ACTN</name>
<feature type="signal peptide" evidence="1">
    <location>
        <begin position="1"/>
        <end position="25"/>
    </location>
</feature>
<dbReference type="EMBL" id="BAAAVI010000074">
    <property type="protein sequence ID" value="GAA2902806.1"/>
    <property type="molecule type" value="Genomic_DNA"/>
</dbReference>
<keyword evidence="1" id="KW-0732">Signal</keyword>
<feature type="chain" id="PRO_5045941848" evidence="1">
    <location>
        <begin position="26"/>
        <end position="183"/>
    </location>
</feature>